<dbReference type="Proteomes" id="UP000248168">
    <property type="component" value="Unassembled WGS sequence"/>
</dbReference>
<dbReference type="InParanoid" id="A0A330LA55"/>
<name>A0A330LA55_9BACT</name>
<feature type="domain" description="DUF1232" evidence="5">
    <location>
        <begin position="78"/>
        <end position="113"/>
    </location>
</feature>
<keyword evidence="4" id="KW-0472">Membrane</keyword>
<evidence type="ECO:0000313" key="6">
    <source>
        <dbReference type="EMBL" id="SPP66625.1"/>
    </source>
</evidence>
<protein>
    <recommendedName>
        <fullName evidence="5">DUF1232 domain-containing protein</fullName>
    </recommendedName>
</protein>
<gene>
    <name evidence="6" type="ORF">NITLEN_80049</name>
</gene>
<reference evidence="7" key="1">
    <citation type="submission" date="2018-04" db="EMBL/GenBank/DDBJ databases">
        <authorList>
            <person name="Lucker S."/>
            <person name="Sakoula D."/>
        </authorList>
    </citation>
    <scope>NUCLEOTIDE SEQUENCE [LARGE SCALE GENOMIC DNA]</scope>
</reference>
<evidence type="ECO:0000259" key="5">
    <source>
        <dbReference type="Pfam" id="PF06803"/>
    </source>
</evidence>
<sequence>MKTMTPARLLKALKMFRGFTAAAAEYLRDKERLRHLLAAAVLIAQGRGGKLLKDIQLLVRLLKASVSGAYTGLSARKLVAIVAAILYLISPLDVIPDVIPVIGYVDDAAVIAWVLKSIAEELKDFRMWEEGA</sequence>
<comment type="subcellular location">
    <subcellularLocation>
        <location evidence="1">Endomembrane system</location>
        <topology evidence="1">Multi-pass membrane protein</topology>
    </subcellularLocation>
</comment>
<dbReference type="InterPro" id="IPR010652">
    <property type="entry name" value="DUF1232"/>
</dbReference>
<keyword evidence="3" id="KW-1133">Transmembrane helix</keyword>
<dbReference type="AlphaFoldDB" id="A0A330LA55"/>
<evidence type="ECO:0000256" key="2">
    <source>
        <dbReference type="ARBA" id="ARBA00022692"/>
    </source>
</evidence>
<evidence type="ECO:0000256" key="1">
    <source>
        <dbReference type="ARBA" id="ARBA00004127"/>
    </source>
</evidence>
<keyword evidence="7" id="KW-1185">Reference proteome</keyword>
<keyword evidence="2" id="KW-0812">Transmembrane</keyword>
<proteinExistence type="predicted"/>
<evidence type="ECO:0000313" key="7">
    <source>
        <dbReference type="Proteomes" id="UP000248168"/>
    </source>
</evidence>
<organism evidence="6 7">
    <name type="scientific">Nitrospira lenta</name>
    <dbReference type="NCBI Taxonomy" id="1436998"/>
    <lineage>
        <taxon>Bacteria</taxon>
        <taxon>Pseudomonadati</taxon>
        <taxon>Nitrospirota</taxon>
        <taxon>Nitrospiria</taxon>
        <taxon>Nitrospirales</taxon>
        <taxon>Nitrospiraceae</taxon>
        <taxon>Nitrospira</taxon>
    </lineage>
</organism>
<evidence type="ECO:0000256" key="4">
    <source>
        <dbReference type="ARBA" id="ARBA00023136"/>
    </source>
</evidence>
<dbReference type="Pfam" id="PF06803">
    <property type="entry name" value="DUF1232"/>
    <property type="match status" value="1"/>
</dbReference>
<accession>A0A330LA55</accession>
<dbReference type="GO" id="GO:0012505">
    <property type="term" value="C:endomembrane system"/>
    <property type="evidence" value="ECO:0007669"/>
    <property type="project" value="UniProtKB-SubCell"/>
</dbReference>
<evidence type="ECO:0000256" key="3">
    <source>
        <dbReference type="ARBA" id="ARBA00022989"/>
    </source>
</evidence>
<dbReference type="EMBL" id="OUNR01000021">
    <property type="protein sequence ID" value="SPP66625.1"/>
    <property type="molecule type" value="Genomic_DNA"/>
</dbReference>